<evidence type="ECO:0000313" key="2">
    <source>
        <dbReference type="EMBL" id="KAJ7311189.1"/>
    </source>
</evidence>
<dbReference type="AlphaFoldDB" id="A0A9Q0XFM2"/>
<dbReference type="Proteomes" id="UP001142489">
    <property type="component" value="Unassembled WGS sequence"/>
</dbReference>
<reference evidence="2" key="1">
    <citation type="journal article" date="2023" name="DNA Res.">
        <title>Chromosome-level genome assembly of Phrynocephalus forsythii using third-generation DNA sequencing and Hi-C analysis.</title>
        <authorList>
            <person name="Qi Y."/>
            <person name="Zhao W."/>
            <person name="Zhao Y."/>
            <person name="Niu C."/>
            <person name="Cao S."/>
            <person name="Zhang Y."/>
        </authorList>
    </citation>
    <scope>NUCLEOTIDE SEQUENCE</scope>
    <source>
        <tissue evidence="2">Muscle</tissue>
    </source>
</reference>
<keyword evidence="3" id="KW-1185">Reference proteome</keyword>
<feature type="compositionally biased region" description="Polar residues" evidence="1">
    <location>
        <begin position="30"/>
        <end position="53"/>
    </location>
</feature>
<sequence>MVDVAQRLGTALQLGEAAVWTKPTKDSKSKQPGTVSKKSSTAPPLGSNQALGQAMSSAASYAKTMIAGAGMSNQVAKGSLCHWSLSPLQSLLLKGRCKVQKVRPWRKMRRPEDAHQLQKHPPCTSPAFLLLLRVCGNHLEE</sequence>
<comment type="caution">
    <text evidence="2">The sequence shown here is derived from an EMBL/GenBank/DDBJ whole genome shotgun (WGS) entry which is preliminary data.</text>
</comment>
<name>A0A9Q0XFM2_9SAUR</name>
<dbReference type="EMBL" id="JAPFRF010000014">
    <property type="protein sequence ID" value="KAJ7311189.1"/>
    <property type="molecule type" value="Genomic_DNA"/>
</dbReference>
<gene>
    <name evidence="2" type="ORF">JRQ81_006799</name>
</gene>
<evidence type="ECO:0000256" key="1">
    <source>
        <dbReference type="SAM" id="MobiDB-lite"/>
    </source>
</evidence>
<protein>
    <submittedName>
        <fullName evidence="2">Uncharacterized protein</fullName>
    </submittedName>
</protein>
<feature type="region of interest" description="Disordered" evidence="1">
    <location>
        <begin position="21"/>
        <end position="53"/>
    </location>
</feature>
<dbReference type="OrthoDB" id="309339at2759"/>
<proteinExistence type="predicted"/>
<organism evidence="2 3">
    <name type="scientific">Phrynocephalus forsythii</name>
    <dbReference type="NCBI Taxonomy" id="171643"/>
    <lineage>
        <taxon>Eukaryota</taxon>
        <taxon>Metazoa</taxon>
        <taxon>Chordata</taxon>
        <taxon>Craniata</taxon>
        <taxon>Vertebrata</taxon>
        <taxon>Euteleostomi</taxon>
        <taxon>Lepidosauria</taxon>
        <taxon>Squamata</taxon>
        <taxon>Bifurcata</taxon>
        <taxon>Unidentata</taxon>
        <taxon>Episquamata</taxon>
        <taxon>Toxicofera</taxon>
        <taxon>Iguania</taxon>
        <taxon>Acrodonta</taxon>
        <taxon>Agamidae</taxon>
        <taxon>Agaminae</taxon>
        <taxon>Phrynocephalus</taxon>
    </lineage>
</organism>
<accession>A0A9Q0XFM2</accession>
<evidence type="ECO:0000313" key="3">
    <source>
        <dbReference type="Proteomes" id="UP001142489"/>
    </source>
</evidence>